<sequence>MVAGVAQTASGARQLAAAGGGGLHGGHRADDGQRGLQLRAQHGQGVHGGGVAGDDEHVRPVRGGGPRTGEHPLPQVGGRPRPPGHAVGVGGQHQLGVVPQAPYGGGGRQQPESGVHKRDLHAVTLDECVRSPVVRPQGGRRRGHRPRPPGVGGVWCVRSQGGGSTA</sequence>
<gene>
    <name evidence="2" type="ORF">GCM10009802_36840</name>
</gene>
<evidence type="ECO:0000256" key="1">
    <source>
        <dbReference type="SAM" id="MobiDB-lite"/>
    </source>
</evidence>
<evidence type="ECO:0000313" key="3">
    <source>
        <dbReference type="Proteomes" id="UP001500443"/>
    </source>
</evidence>
<feature type="region of interest" description="Disordered" evidence="1">
    <location>
        <begin position="43"/>
        <end position="118"/>
    </location>
</feature>
<keyword evidence="3" id="KW-1185">Reference proteome</keyword>
<dbReference type="Proteomes" id="UP001500443">
    <property type="component" value="Unassembled WGS sequence"/>
</dbReference>
<comment type="caution">
    <text evidence="2">The sequence shown here is derived from an EMBL/GenBank/DDBJ whole genome shotgun (WGS) entry which is preliminary data.</text>
</comment>
<feature type="region of interest" description="Disordered" evidence="1">
    <location>
        <begin position="131"/>
        <end position="166"/>
    </location>
</feature>
<accession>A0ABP5KDU2</accession>
<feature type="compositionally biased region" description="Basic residues" evidence="1">
    <location>
        <begin position="138"/>
        <end position="147"/>
    </location>
</feature>
<evidence type="ECO:0000313" key="2">
    <source>
        <dbReference type="EMBL" id="GAA2129092.1"/>
    </source>
</evidence>
<name>A0ABP5KDU2_9ACTN</name>
<protein>
    <submittedName>
        <fullName evidence="2">Uncharacterized protein</fullName>
    </submittedName>
</protein>
<proteinExistence type="predicted"/>
<organism evidence="2 3">
    <name type="scientific">Streptomyces synnematoformans</name>
    <dbReference type="NCBI Taxonomy" id="415721"/>
    <lineage>
        <taxon>Bacteria</taxon>
        <taxon>Bacillati</taxon>
        <taxon>Actinomycetota</taxon>
        <taxon>Actinomycetes</taxon>
        <taxon>Kitasatosporales</taxon>
        <taxon>Streptomycetaceae</taxon>
        <taxon>Streptomyces</taxon>
    </lineage>
</organism>
<dbReference type="EMBL" id="BAAAPF010000121">
    <property type="protein sequence ID" value="GAA2129092.1"/>
    <property type="molecule type" value="Genomic_DNA"/>
</dbReference>
<reference evidence="3" key="1">
    <citation type="journal article" date="2019" name="Int. J. Syst. Evol. Microbiol.">
        <title>The Global Catalogue of Microorganisms (GCM) 10K type strain sequencing project: providing services to taxonomists for standard genome sequencing and annotation.</title>
        <authorList>
            <consortium name="The Broad Institute Genomics Platform"/>
            <consortium name="The Broad Institute Genome Sequencing Center for Infectious Disease"/>
            <person name="Wu L."/>
            <person name="Ma J."/>
        </authorList>
    </citation>
    <scope>NUCLEOTIDE SEQUENCE [LARGE SCALE GENOMIC DNA]</scope>
    <source>
        <strain evidence="3">JCM 15481</strain>
    </source>
</reference>